<dbReference type="Proteomes" id="UP000699462">
    <property type="component" value="Unassembled WGS sequence"/>
</dbReference>
<dbReference type="GO" id="GO:0000467">
    <property type="term" value="P:exonucleolytic trimming to generate mature 3'-end of 5.8S rRNA from tricistronic rRNA transcript (SSU-rRNA, 5.8S rRNA, LSU-rRNA)"/>
    <property type="evidence" value="ECO:0007669"/>
    <property type="project" value="TreeGrafter"/>
</dbReference>
<dbReference type="AlphaFoldDB" id="A0A8T0D8W5"/>
<accession>A0A8T0D8W5</accession>
<dbReference type="Pfam" id="PF03725">
    <property type="entry name" value="RNase_PH_C"/>
    <property type="match status" value="1"/>
</dbReference>
<evidence type="ECO:0000256" key="2">
    <source>
        <dbReference type="ARBA" id="ARBA00004604"/>
    </source>
</evidence>
<evidence type="ECO:0000256" key="1">
    <source>
        <dbReference type="ARBA" id="ARBA00004496"/>
    </source>
</evidence>
<dbReference type="CDD" id="cd11367">
    <property type="entry name" value="RNase_PH_RRP42"/>
    <property type="match status" value="1"/>
</dbReference>
<dbReference type="InterPro" id="IPR001247">
    <property type="entry name" value="ExoRNase_PH_dom1"/>
</dbReference>
<dbReference type="GO" id="GO:0034476">
    <property type="term" value="P:U5 snRNA 3'-end processing"/>
    <property type="evidence" value="ECO:0007669"/>
    <property type="project" value="TreeGrafter"/>
</dbReference>
<dbReference type="PANTHER" id="PTHR11097:SF8">
    <property type="entry name" value="EXOSOME COMPLEX COMPONENT RRP42"/>
    <property type="match status" value="1"/>
</dbReference>
<dbReference type="PANTHER" id="PTHR11097">
    <property type="entry name" value="EXOSOME COMPLEX EXONUCLEASE RIBOSOMAL RNA PROCESSING PROTEIN"/>
    <property type="match status" value="1"/>
</dbReference>
<feature type="domain" description="Exoribonuclease phosphorolytic" evidence="8">
    <location>
        <begin position="206"/>
        <end position="268"/>
    </location>
</feature>
<dbReference type="SUPFAM" id="SSF55666">
    <property type="entry name" value="Ribonuclease PH domain 2-like"/>
    <property type="match status" value="1"/>
</dbReference>
<proteinExistence type="inferred from homology"/>
<dbReference type="GO" id="GO:0035925">
    <property type="term" value="F:mRNA 3'-UTR AU-rich region binding"/>
    <property type="evidence" value="ECO:0007669"/>
    <property type="project" value="TreeGrafter"/>
</dbReference>
<dbReference type="InterPro" id="IPR020568">
    <property type="entry name" value="Ribosomal_Su5_D2-typ_SF"/>
</dbReference>
<dbReference type="GO" id="GO:0071038">
    <property type="term" value="P:TRAMP-dependent tRNA surveillance pathway"/>
    <property type="evidence" value="ECO:0007669"/>
    <property type="project" value="TreeGrafter"/>
</dbReference>
<dbReference type="GO" id="GO:0071028">
    <property type="term" value="P:nuclear mRNA surveillance"/>
    <property type="evidence" value="ECO:0007669"/>
    <property type="project" value="TreeGrafter"/>
</dbReference>
<gene>
    <name evidence="9" type="ORF">P879_11587</name>
</gene>
<reference evidence="9 10" key="1">
    <citation type="submission" date="2019-07" db="EMBL/GenBank/DDBJ databases">
        <title>Annotation for the trematode Paragonimus westermani.</title>
        <authorList>
            <person name="Choi Y.-J."/>
        </authorList>
    </citation>
    <scope>NUCLEOTIDE SEQUENCE [LARGE SCALE GENOMIC DNA]</scope>
    <source>
        <strain evidence="9">180907_Pwestermani</strain>
    </source>
</reference>
<dbReference type="GO" id="GO:0005730">
    <property type="term" value="C:nucleolus"/>
    <property type="evidence" value="ECO:0007669"/>
    <property type="project" value="UniProtKB-SubCell"/>
</dbReference>
<evidence type="ECO:0000256" key="5">
    <source>
        <dbReference type="ARBA" id="ARBA00022835"/>
    </source>
</evidence>
<comment type="subcellular location">
    <subcellularLocation>
        <location evidence="1">Cytoplasm</location>
    </subcellularLocation>
    <subcellularLocation>
        <location evidence="2">Nucleus</location>
        <location evidence="2">Nucleolus</location>
    </subcellularLocation>
</comment>
<evidence type="ECO:0000313" key="10">
    <source>
        <dbReference type="Proteomes" id="UP000699462"/>
    </source>
</evidence>
<dbReference type="GO" id="GO:0000177">
    <property type="term" value="C:cytoplasmic exosome (RNase complex)"/>
    <property type="evidence" value="ECO:0007669"/>
    <property type="project" value="TreeGrafter"/>
</dbReference>
<evidence type="ECO:0000256" key="4">
    <source>
        <dbReference type="ARBA" id="ARBA00022490"/>
    </source>
</evidence>
<dbReference type="GO" id="GO:0071035">
    <property type="term" value="P:nuclear polyadenylation-dependent rRNA catabolic process"/>
    <property type="evidence" value="ECO:0007669"/>
    <property type="project" value="TreeGrafter"/>
</dbReference>
<dbReference type="EMBL" id="JTDF01014238">
    <property type="protein sequence ID" value="KAF8563131.1"/>
    <property type="molecule type" value="Genomic_DNA"/>
</dbReference>
<evidence type="ECO:0000259" key="8">
    <source>
        <dbReference type="Pfam" id="PF03725"/>
    </source>
</evidence>
<name>A0A8T0D8W5_9TREM</name>
<dbReference type="InterPro" id="IPR050590">
    <property type="entry name" value="Exosome_comp_Rrp42_subfam"/>
</dbReference>
<feature type="domain" description="Exoribonuclease phosphorolytic" evidence="7">
    <location>
        <begin position="45"/>
        <end position="176"/>
    </location>
</feature>
<keyword evidence="4" id="KW-0963">Cytoplasm</keyword>
<comment type="caution">
    <text evidence="9">The sequence shown here is derived from an EMBL/GenBank/DDBJ whole genome shotgun (WGS) entry which is preliminary data.</text>
</comment>
<dbReference type="Gene3D" id="3.30.230.70">
    <property type="entry name" value="GHMP Kinase, N-terminal domain"/>
    <property type="match status" value="1"/>
</dbReference>
<dbReference type="SUPFAM" id="SSF54211">
    <property type="entry name" value="Ribosomal protein S5 domain 2-like"/>
    <property type="match status" value="1"/>
</dbReference>
<dbReference type="GO" id="GO:0034473">
    <property type="term" value="P:U1 snRNA 3'-end processing"/>
    <property type="evidence" value="ECO:0007669"/>
    <property type="project" value="TreeGrafter"/>
</dbReference>
<evidence type="ECO:0000256" key="6">
    <source>
        <dbReference type="ARBA" id="ARBA00042523"/>
    </source>
</evidence>
<dbReference type="OrthoDB" id="272245at2759"/>
<protein>
    <recommendedName>
        <fullName evidence="6">Ribosomal RNA-processing protein 42</fullName>
    </recommendedName>
</protein>
<dbReference type="GO" id="GO:0016075">
    <property type="term" value="P:rRNA catabolic process"/>
    <property type="evidence" value="ECO:0007669"/>
    <property type="project" value="TreeGrafter"/>
</dbReference>
<dbReference type="InterPro" id="IPR015847">
    <property type="entry name" value="ExoRNase_PH_dom2"/>
</dbReference>
<organism evidence="9 10">
    <name type="scientific">Paragonimus westermani</name>
    <dbReference type="NCBI Taxonomy" id="34504"/>
    <lineage>
        <taxon>Eukaryota</taxon>
        <taxon>Metazoa</taxon>
        <taxon>Spiralia</taxon>
        <taxon>Lophotrochozoa</taxon>
        <taxon>Platyhelminthes</taxon>
        <taxon>Trematoda</taxon>
        <taxon>Digenea</taxon>
        <taxon>Plagiorchiida</taxon>
        <taxon>Troglotremata</taxon>
        <taxon>Troglotrematidae</taxon>
        <taxon>Paragonimus</taxon>
    </lineage>
</organism>
<evidence type="ECO:0000259" key="7">
    <source>
        <dbReference type="Pfam" id="PF01138"/>
    </source>
</evidence>
<keyword evidence="5" id="KW-0271">Exosome</keyword>
<sequence length="290" mass="31765">MRLKLSLVTFETTYMDSLLLSDLERYYIIQGSELGCRTDGRAANEYRPLEVETGILSHASGSASVRISETHLVGCAKVEVGKPLATQPDQGRIEIHVECYPTATSASTDRGANEIADNLKTTLQAAYRSELLDLQQLCIQPGRQCWIVYIDLLILEGGGNFLDAASIVIKASLLDATRYLTAKQSDTELKRDLKNTVPLFDDKLLPLFVTVHKVGNSHIVDASKEEEACSLSRLSVVVYPDGSLGSLIGEGCGSCQLESLIEMSELARTVGIEMNGVLNRTLQLERQLRS</sequence>
<evidence type="ECO:0000313" key="9">
    <source>
        <dbReference type="EMBL" id="KAF8563131.1"/>
    </source>
</evidence>
<dbReference type="Pfam" id="PF01138">
    <property type="entry name" value="RNase_PH"/>
    <property type="match status" value="1"/>
</dbReference>
<dbReference type="InterPro" id="IPR036345">
    <property type="entry name" value="ExoRNase_PH_dom2_sf"/>
</dbReference>
<dbReference type="GO" id="GO:0034475">
    <property type="term" value="P:U4 snRNA 3'-end processing"/>
    <property type="evidence" value="ECO:0007669"/>
    <property type="project" value="TreeGrafter"/>
</dbReference>
<dbReference type="InterPro" id="IPR027408">
    <property type="entry name" value="PNPase/RNase_PH_dom_sf"/>
</dbReference>
<dbReference type="GO" id="GO:0000176">
    <property type="term" value="C:nuclear exosome (RNase complex)"/>
    <property type="evidence" value="ECO:0007669"/>
    <property type="project" value="TreeGrafter"/>
</dbReference>
<comment type="similarity">
    <text evidence="3">Belongs to the RNase PH family.</text>
</comment>
<evidence type="ECO:0000256" key="3">
    <source>
        <dbReference type="ARBA" id="ARBA00006678"/>
    </source>
</evidence>
<keyword evidence="10" id="KW-1185">Reference proteome</keyword>